<sequence>MNTKDLLHLQKKQLKSVSVRYFGQDTFLSGISKIHFVRFFYTVFFLVLAVVLARLIPLDTESEYWFSICWYKAITGLDCIACGLGRSILCLFRWDLSSSFSYHPFGPAIGFVIVMLSILRFHLPKKFHQLVYSRSFSYFVSASFFAMGIWFFFYKN</sequence>
<dbReference type="Pfam" id="PF10825">
    <property type="entry name" value="DUF2752"/>
    <property type="match status" value="1"/>
</dbReference>
<accession>A0A4V3JXX3</accession>
<reference evidence="2" key="1">
    <citation type="journal article" date="2019" name="PLoS Negl. Trop. Dis.">
        <title>Revisiting the worldwide diversity of Leptospira species in the environment.</title>
        <authorList>
            <person name="Vincent A.T."/>
            <person name="Schiettekatte O."/>
            <person name="Bourhy P."/>
            <person name="Veyrier F.J."/>
            <person name="Picardeau M."/>
        </authorList>
    </citation>
    <scope>NUCLEOTIDE SEQUENCE [LARGE SCALE GENOMIC DNA]</scope>
    <source>
        <strain evidence="2">201300427</strain>
    </source>
</reference>
<keyword evidence="1" id="KW-1133">Transmembrane helix</keyword>
<feature type="transmembrane region" description="Helical" evidence="1">
    <location>
        <begin position="135"/>
        <end position="153"/>
    </location>
</feature>
<dbReference type="EMBL" id="RQHW01000047">
    <property type="protein sequence ID" value="TGN18556.1"/>
    <property type="molecule type" value="Genomic_DNA"/>
</dbReference>
<gene>
    <name evidence="2" type="ORF">EHS15_14315</name>
</gene>
<dbReference type="Proteomes" id="UP000298058">
    <property type="component" value="Unassembled WGS sequence"/>
</dbReference>
<evidence type="ECO:0000313" key="2">
    <source>
        <dbReference type="EMBL" id="TGN18556.1"/>
    </source>
</evidence>
<dbReference type="AlphaFoldDB" id="A0A4V3JXX3"/>
<dbReference type="OrthoDB" id="9815897at2"/>
<dbReference type="InterPro" id="IPR021215">
    <property type="entry name" value="DUF2752"/>
</dbReference>
<keyword evidence="1" id="KW-0472">Membrane</keyword>
<organism evidence="2 3">
    <name type="scientific">Leptospira idonii</name>
    <dbReference type="NCBI Taxonomy" id="1193500"/>
    <lineage>
        <taxon>Bacteria</taxon>
        <taxon>Pseudomonadati</taxon>
        <taxon>Spirochaetota</taxon>
        <taxon>Spirochaetia</taxon>
        <taxon>Leptospirales</taxon>
        <taxon>Leptospiraceae</taxon>
        <taxon>Leptospira</taxon>
    </lineage>
</organism>
<evidence type="ECO:0000256" key="1">
    <source>
        <dbReference type="SAM" id="Phobius"/>
    </source>
</evidence>
<keyword evidence="1" id="KW-0812">Transmembrane</keyword>
<name>A0A4V3JXX3_9LEPT</name>
<feature type="transmembrane region" description="Helical" evidence="1">
    <location>
        <begin position="36"/>
        <end position="56"/>
    </location>
</feature>
<evidence type="ECO:0000313" key="3">
    <source>
        <dbReference type="Proteomes" id="UP000298058"/>
    </source>
</evidence>
<keyword evidence="3" id="KW-1185">Reference proteome</keyword>
<dbReference type="RefSeq" id="WP_135761239.1">
    <property type="nucleotide sequence ID" value="NZ_RQHW01000047.1"/>
</dbReference>
<feature type="transmembrane region" description="Helical" evidence="1">
    <location>
        <begin position="105"/>
        <end position="123"/>
    </location>
</feature>
<protein>
    <submittedName>
        <fullName evidence="2">DUF2752 domain-containing protein</fullName>
    </submittedName>
</protein>
<proteinExistence type="predicted"/>
<comment type="caution">
    <text evidence="2">The sequence shown here is derived from an EMBL/GenBank/DDBJ whole genome shotgun (WGS) entry which is preliminary data.</text>
</comment>